<dbReference type="SUPFAM" id="SSF53756">
    <property type="entry name" value="UDP-Glycosyltransferase/glycogen phosphorylase"/>
    <property type="match status" value="1"/>
</dbReference>
<dbReference type="PANTHER" id="PTHR30160">
    <property type="entry name" value="TETRAACYLDISACCHARIDE 4'-KINASE-RELATED"/>
    <property type="match status" value="1"/>
</dbReference>
<dbReference type="PANTHER" id="PTHR30160:SF1">
    <property type="entry name" value="LIPOPOLYSACCHARIDE 1,2-N-ACETYLGLUCOSAMINETRANSFERASE-RELATED"/>
    <property type="match status" value="1"/>
</dbReference>
<comment type="caution">
    <text evidence="3">The sequence shown here is derived from an EMBL/GenBank/DDBJ whole genome shotgun (WGS) entry which is preliminary data.</text>
</comment>
<gene>
    <name evidence="3" type="ORF">PU560_15800</name>
</gene>
<dbReference type="InterPro" id="IPR051199">
    <property type="entry name" value="LPS_LOS_Heptosyltrfase"/>
</dbReference>
<protein>
    <submittedName>
        <fullName evidence="3">Glycosyltransferase family 9 protein</fullName>
    </submittedName>
</protein>
<dbReference type="Gene3D" id="3.40.50.2000">
    <property type="entry name" value="Glycogen Phosphorylase B"/>
    <property type="match status" value="1"/>
</dbReference>
<dbReference type="Pfam" id="PF01075">
    <property type="entry name" value="Glyco_transf_9"/>
    <property type="match status" value="1"/>
</dbReference>
<name>A0ABT5U0T5_9MICO</name>
<proteinExistence type="predicted"/>
<evidence type="ECO:0000313" key="4">
    <source>
        <dbReference type="Proteomes" id="UP001165561"/>
    </source>
</evidence>
<sequence length="336" mass="34711">MTRGTGAGDDVGSGGGTSGDVLVLRALGLGDAATGVAALRGVRRAWPDRRLVLAAPVPVGQWLLRLGLVDAVVDHSGVSPLAWSGTGHVAVNLHGRGPQSHRALLETEPAQLVAFACPAAGHTEGPRWRAEEHEVDRWCRLVRWAGGTCDPEDLRLPASTAPRTGQVVVHPGAASGARRWPVERWAWLVGRLAVAGHPVVVTGGPGEHLLCEQVAAPARSAGACVRTAAGSLDLASLTSLVARARLVVCGDTGVAHLATATATPSVLLFGPTPPQWWGPAIDRPLHTVLWHGTGPGDPHAAEVDPALAAITQEEVLQAVVEQLSQEPATSSAAAPR</sequence>
<dbReference type="EMBL" id="JARACI010001171">
    <property type="protein sequence ID" value="MDD9207920.1"/>
    <property type="molecule type" value="Genomic_DNA"/>
</dbReference>
<organism evidence="3 4">
    <name type="scientific">Georgenia halotolerans</name>
    <dbReference type="NCBI Taxonomy" id="3028317"/>
    <lineage>
        <taxon>Bacteria</taxon>
        <taxon>Bacillati</taxon>
        <taxon>Actinomycetota</taxon>
        <taxon>Actinomycetes</taxon>
        <taxon>Micrococcales</taxon>
        <taxon>Bogoriellaceae</taxon>
        <taxon>Georgenia</taxon>
    </lineage>
</organism>
<keyword evidence="1" id="KW-0328">Glycosyltransferase</keyword>
<keyword evidence="4" id="KW-1185">Reference proteome</keyword>
<evidence type="ECO:0000256" key="1">
    <source>
        <dbReference type="ARBA" id="ARBA00022676"/>
    </source>
</evidence>
<evidence type="ECO:0000256" key="2">
    <source>
        <dbReference type="ARBA" id="ARBA00022679"/>
    </source>
</evidence>
<accession>A0ABT5U0T5</accession>
<reference evidence="3" key="1">
    <citation type="submission" date="2023-02" db="EMBL/GenBank/DDBJ databases">
        <title>Georgenia sp.10Sc9-8, isolated from a soil sample collected from the Taklamakan desert.</title>
        <authorList>
            <person name="Liu S."/>
        </authorList>
    </citation>
    <scope>NUCLEOTIDE SEQUENCE</scope>
    <source>
        <strain evidence="3">10Sc9-8</strain>
    </source>
</reference>
<evidence type="ECO:0000313" key="3">
    <source>
        <dbReference type="EMBL" id="MDD9207920.1"/>
    </source>
</evidence>
<keyword evidence="2" id="KW-0808">Transferase</keyword>
<dbReference type="Proteomes" id="UP001165561">
    <property type="component" value="Unassembled WGS sequence"/>
</dbReference>
<dbReference type="InterPro" id="IPR002201">
    <property type="entry name" value="Glyco_trans_9"/>
</dbReference>
<dbReference type="CDD" id="cd03789">
    <property type="entry name" value="GT9_LPS_heptosyltransferase"/>
    <property type="match status" value="1"/>
</dbReference>